<dbReference type="OrthoDB" id="677734at2"/>
<feature type="compositionally biased region" description="Polar residues" evidence="1">
    <location>
        <begin position="37"/>
        <end position="49"/>
    </location>
</feature>
<evidence type="ECO:0000313" key="4">
    <source>
        <dbReference type="Proteomes" id="UP000295334"/>
    </source>
</evidence>
<dbReference type="Proteomes" id="UP000295334">
    <property type="component" value="Unassembled WGS sequence"/>
</dbReference>
<sequence>MKKLLILTLIAGTFTATAANAQSSQTAMAEPAKESAKPQSTAAAQNPNTDKAAMLEKMKEQFKPGMMAKTGLTAAQVDRVLEINLEMRMTAARELRDLNEADRSARIAELKAEKQKKFSEIPLTADQIKSVDDFYAEFARNNPPKGH</sequence>
<proteinExistence type="predicted"/>
<accession>A0A4R1BAS1</accession>
<protein>
    <recommendedName>
        <fullName evidence="5">Periplasmic heavy metal sensor</fullName>
    </recommendedName>
</protein>
<feature type="chain" id="PRO_5020577206" description="Periplasmic heavy metal sensor" evidence="2">
    <location>
        <begin position="19"/>
        <end position="147"/>
    </location>
</feature>
<organism evidence="3 4">
    <name type="scientific">Flaviaesturariibacter flavus</name>
    <dbReference type="NCBI Taxonomy" id="2502780"/>
    <lineage>
        <taxon>Bacteria</taxon>
        <taxon>Pseudomonadati</taxon>
        <taxon>Bacteroidota</taxon>
        <taxon>Chitinophagia</taxon>
        <taxon>Chitinophagales</taxon>
        <taxon>Chitinophagaceae</taxon>
        <taxon>Flaviaestuariibacter</taxon>
    </lineage>
</organism>
<evidence type="ECO:0000256" key="1">
    <source>
        <dbReference type="SAM" id="MobiDB-lite"/>
    </source>
</evidence>
<feature type="compositionally biased region" description="Low complexity" evidence="1">
    <location>
        <begin position="20"/>
        <end position="29"/>
    </location>
</feature>
<keyword evidence="2" id="KW-0732">Signal</keyword>
<dbReference type="AlphaFoldDB" id="A0A4R1BAS1"/>
<dbReference type="EMBL" id="SJZI01000042">
    <property type="protein sequence ID" value="TCJ14018.1"/>
    <property type="molecule type" value="Genomic_DNA"/>
</dbReference>
<keyword evidence="4" id="KW-1185">Reference proteome</keyword>
<reference evidence="3 4" key="1">
    <citation type="submission" date="2019-03" db="EMBL/GenBank/DDBJ databases">
        <authorList>
            <person name="Kim M.K.M."/>
        </authorList>
    </citation>
    <scope>NUCLEOTIDE SEQUENCE [LARGE SCALE GENOMIC DNA]</scope>
    <source>
        <strain evidence="3 4">17J68-12</strain>
    </source>
</reference>
<evidence type="ECO:0000256" key="2">
    <source>
        <dbReference type="SAM" id="SignalP"/>
    </source>
</evidence>
<comment type="caution">
    <text evidence="3">The sequence shown here is derived from an EMBL/GenBank/DDBJ whole genome shotgun (WGS) entry which is preliminary data.</text>
</comment>
<feature type="signal peptide" evidence="2">
    <location>
        <begin position="1"/>
        <end position="18"/>
    </location>
</feature>
<feature type="region of interest" description="Disordered" evidence="1">
    <location>
        <begin position="20"/>
        <end position="50"/>
    </location>
</feature>
<evidence type="ECO:0008006" key="5">
    <source>
        <dbReference type="Google" id="ProtNLM"/>
    </source>
</evidence>
<gene>
    <name evidence="3" type="ORF">EPD60_08360</name>
</gene>
<evidence type="ECO:0000313" key="3">
    <source>
        <dbReference type="EMBL" id="TCJ14018.1"/>
    </source>
</evidence>
<name>A0A4R1BAS1_9BACT</name>
<dbReference type="RefSeq" id="WP_131448727.1">
    <property type="nucleotide sequence ID" value="NZ_SJZI01000042.1"/>
</dbReference>